<feature type="transmembrane region" description="Helical" evidence="20">
    <location>
        <begin position="294"/>
        <end position="316"/>
    </location>
</feature>
<dbReference type="GO" id="GO:0004930">
    <property type="term" value="F:G protein-coupled receptor activity"/>
    <property type="evidence" value="ECO:0007669"/>
    <property type="project" value="UniProtKB-KW"/>
</dbReference>
<evidence type="ECO:0000256" key="6">
    <source>
        <dbReference type="ARBA" id="ARBA00022692"/>
    </source>
</evidence>
<comment type="subcellular location">
    <subcellularLocation>
        <location evidence="1">Cell membrane</location>
        <topology evidence="1">Multi-pass membrane protein</topology>
    </subcellularLocation>
</comment>
<feature type="transmembrane region" description="Helical" evidence="20">
    <location>
        <begin position="208"/>
        <end position="230"/>
    </location>
</feature>
<comment type="caution">
    <text evidence="22">The sequence shown here is derived from an EMBL/GenBank/DDBJ whole genome shotgun (WGS) entry which is preliminary data.</text>
</comment>
<dbReference type="PROSITE" id="PS00237">
    <property type="entry name" value="G_PROTEIN_RECEP_F1_1"/>
    <property type="match status" value="1"/>
</dbReference>
<evidence type="ECO:0000256" key="15">
    <source>
        <dbReference type="ARBA" id="ARBA00023288"/>
    </source>
</evidence>
<keyword evidence="5" id="KW-0597">Phosphoprotein</keyword>
<comment type="function">
    <text evidence="16">This is a receptor for bradykinin. Could be a factor in chronic pain and inflammation.</text>
</comment>
<evidence type="ECO:0000256" key="18">
    <source>
        <dbReference type="ARBA" id="ARBA00025954"/>
    </source>
</evidence>
<evidence type="ECO:0000256" key="16">
    <source>
        <dbReference type="ARBA" id="ARBA00025112"/>
    </source>
</evidence>
<evidence type="ECO:0000256" key="12">
    <source>
        <dbReference type="ARBA" id="ARBA00023170"/>
    </source>
</evidence>
<evidence type="ECO:0000256" key="8">
    <source>
        <dbReference type="ARBA" id="ARBA00023040"/>
    </source>
</evidence>
<dbReference type="GO" id="GO:0005886">
    <property type="term" value="C:plasma membrane"/>
    <property type="evidence" value="ECO:0007669"/>
    <property type="project" value="UniProtKB-SubCell"/>
</dbReference>
<feature type="transmembrane region" description="Helical" evidence="20">
    <location>
        <begin position="116"/>
        <end position="134"/>
    </location>
</feature>
<keyword evidence="23" id="KW-1185">Reference proteome</keyword>
<dbReference type="Proteomes" id="UP001619887">
    <property type="component" value="Unassembled WGS sequence"/>
</dbReference>
<feature type="transmembrane region" description="Helical" evidence="20">
    <location>
        <begin position="78"/>
        <end position="96"/>
    </location>
</feature>
<feature type="transmembrane region" description="Helical" evidence="20">
    <location>
        <begin position="155"/>
        <end position="173"/>
    </location>
</feature>
<dbReference type="SUPFAM" id="SSF81321">
    <property type="entry name" value="Family A G protein-coupled receptor-like"/>
    <property type="match status" value="1"/>
</dbReference>
<evidence type="ECO:0000256" key="2">
    <source>
        <dbReference type="ARBA" id="ARBA00013512"/>
    </source>
</evidence>
<reference evidence="22 23" key="1">
    <citation type="journal article" date="2022" name="G3 (Bethesda)">
        <title>Evaluating Illumina-, Nanopore-, and PacBio-based genome assembly strategies with the bald notothen, Trematomus borchgrevinki.</title>
        <authorList>
            <person name="Rayamajhi N."/>
            <person name="Cheng C.C."/>
            <person name="Catchen J.M."/>
        </authorList>
    </citation>
    <scope>NUCLEOTIDE SEQUENCE [LARGE SCALE GENOMIC DNA]</scope>
    <source>
        <strain evidence="22">AGRC-2024</strain>
    </source>
</reference>
<evidence type="ECO:0000256" key="11">
    <source>
        <dbReference type="ARBA" id="ARBA00023157"/>
    </source>
</evidence>
<evidence type="ECO:0000256" key="5">
    <source>
        <dbReference type="ARBA" id="ARBA00022553"/>
    </source>
</evidence>
<dbReference type="Gene3D" id="1.20.1070.10">
    <property type="entry name" value="Rhodopsin 7-helix transmembrane proteins"/>
    <property type="match status" value="1"/>
</dbReference>
<keyword evidence="7 20" id="KW-1133">Transmembrane helix</keyword>
<sequence>MNHTPMEPMMLVAVGTLWSENSSASRPSEFPITAEWELVRTIIPPYIFTLSLLGLLLNIFVLGVFFAHKDRLTVAEIYLSNLALADIILLCALPFWAMNILNNFNWPYGDALCKLVNSIIILHFYTNIFTLVMISIDRYLALVKTMKARWLRRTLYAKVICFLLWMLALALSTPTMVHRKVTYIQEIGTMSCILDYSQGDSWKLAHQILMNVVGFVLPVLVIVFSSGNIIKALVQRKERVAFHDINDTKATVLVYAVTLLFLLCWGPFQVFTFLDTLCDVRVLDEELWFHALDIGTQVSAYLAFLNSALNPLLYVFSGQYFRRKVSAIYRRTRHYRRGSDTTIYQRSVVSTYINRTEKIKPVVILNA</sequence>
<accession>A0ABD2G5U0</accession>
<dbReference type="EMBL" id="JBIYXZ010002082">
    <property type="protein sequence ID" value="KAL3049366.1"/>
    <property type="molecule type" value="Genomic_DNA"/>
</dbReference>
<organism evidence="22 23">
    <name type="scientific">Pagothenia borchgrevinki</name>
    <name type="common">Bald rockcod</name>
    <name type="synonym">Trematomus borchgrevinki</name>
    <dbReference type="NCBI Taxonomy" id="8213"/>
    <lineage>
        <taxon>Eukaryota</taxon>
        <taxon>Metazoa</taxon>
        <taxon>Chordata</taxon>
        <taxon>Craniata</taxon>
        <taxon>Vertebrata</taxon>
        <taxon>Euteleostomi</taxon>
        <taxon>Actinopterygii</taxon>
        <taxon>Neopterygii</taxon>
        <taxon>Teleostei</taxon>
        <taxon>Neoteleostei</taxon>
        <taxon>Acanthomorphata</taxon>
        <taxon>Eupercaria</taxon>
        <taxon>Perciformes</taxon>
        <taxon>Notothenioidei</taxon>
        <taxon>Nototheniidae</taxon>
        <taxon>Pagothenia</taxon>
    </lineage>
</organism>
<evidence type="ECO:0000256" key="3">
    <source>
        <dbReference type="ARBA" id="ARBA00021062"/>
    </source>
</evidence>
<dbReference type="AlphaFoldDB" id="A0ABD2G5U0"/>
<dbReference type="Pfam" id="PF00001">
    <property type="entry name" value="7tm_1"/>
    <property type="match status" value="1"/>
</dbReference>
<reference evidence="22 23" key="2">
    <citation type="journal article" date="2024" name="G3 (Bethesda)">
        <title>The genome of the cryopelagic Antarctic bald notothen, Trematomus borchgrevinki.</title>
        <authorList>
            <person name="Rayamajhi N."/>
            <person name="Rivera-Colon A.G."/>
            <person name="Minhas B.F."/>
            <person name="Cheng C.C."/>
            <person name="Catchen J.M."/>
        </authorList>
    </citation>
    <scope>NUCLEOTIDE SEQUENCE [LARGE SCALE GENOMIC DNA]</scope>
    <source>
        <strain evidence="22">AGRC-2024</strain>
    </source>
</reference>
<evidence type="ECO:0000256" key="13">
    <source>
        <dbReference type="ARBA" id="ARBA00023180"/>
    </source>
</evidence>
<dbReference type="InterPro" id="IPR000496">
    <property type="entry name" value="Brdyknn_rcpt"/>
</dbReference>
<evidence type="ECO:0000256" key="4">
    <source>
        <dbReference type="ARBA" id="ARBA00022475"/>
    </source>
</evidence>
<evidence type="ECO:0000256" key="1">
    <source>
        <dbReference type="ARBA" id="ARBA00004651"/>
    </source>
</evidence>
<dbReference type="PANTHER" id="PTHR10489:SF957">
    <property type="entry name" value="B2 BRADYKININ RECEPTOR"/>
    <property type="match status" value="1"/>
</dbReference>
<protein>
    <recommendedName>
        <fullName evidence="3">B1 bradykinin receptor</fullName>
    </recommendedName>
    <alternativeName>
        <fullName evidence="2">B2 bradykinin receptor</fullName>
    </alternativeName>
</protein>
<dbReference type="PRINTS" id="PR00237">
    <property type="entry name" value="GPCRRHODOPSN"/>
</dbReference>
<evidence type="ECO:0000256" key="20">
    <source>
        <dbReference type="SAM" id="Phobius"/>
    </source>
</evidence>
<dbReference type="PRINTS" id="PR00425">
    <property type="entry name" value="BRADYKININR"/>
</dbReference>
<dbReference type="PRINTS" id="PR00993">
    <property type="entry name" value="BRADYKINNB1R"/>
</dbReference>
<evidence type="ECO:0000256" key="10">
    <source>
        <dbReference type="ARBA" id="ARBA00023139"/>
    </source>
</evidence>
<keyword evidence="14 19" id="KW-0807">Transducer</keyword>
<evidence type="ECO:0000256" key="14">
    <source>
        <dbReference type="ARBA" id="ARBA00023224"/>
    </source>
</evidence>
<evidence type="ECO:0000256" key="17">
    <source>
        <dbReference type="ARBA" id="ARBA00025423"/>
    </source>
</evidence>
<dbReference type="InterPro" id="IPR001186">
    <property type="entry name" value="Brdyknn_1_rcpt"/>
</dbReference>
<keyword evidence="9 20" id="KW-0472">Membrane</keyword>
<comment type="subunit">
    <text evidence="18">Forms a complex with PECAM1 and GNAQ. Interacts with PECAM1.</text>
</comment>
<keyword evidence="8 19" id="KW-0297">G-protein coupled receptor</keyword>
<dbReference type="PROSITE" id="PS50262">
    <property type="entry name" value="G_PROTEIN_RECEP_F1_2"/>
    <property type="match status" value="1"/>
</dbReference>
<keyword evidence="4" id="KW-1003">Cell membrane</keyword>
<keyword evidence="6 19" id="KW-0812">Transmembrane</keyword>
<gene>
    <name evidence="22" type="ORF">OYC64_008767</name>
</gene>
<dbReference type="InterPro" id="IPR017452">
    <property type="entry name" value="GPCR_Rhodpsn_7TM"/>
</dbReference>
<dbReference type="InterPro" id="IPR000276">
    <property type="entry name" value="GPCR_Rhodpsn"/>
</dbReference>
<feature type="domain" description="G-protein coupled receptors family 1 profile" evidence="21">
    <location>
        <begin position="57"/>
        <end position="314"/>
    </location>
</feature>
<evidence type="ECO:0000256" key="19">
    <source>
        <dbReference type="RuleBase" id="RU000688"/>
    </source>
</evidence>
<dbReference type="InterPro" id="IPR050119">
    <property type="entry name" value="CCR1-9-like"/>
</dbReference>
<keyword evidence="10" id="KW-0564">Palmitate</keyword>
<feature type="transmembrane region" description="Helical" evidence="20">
    <location>
        <begin position="43"/>
        <end position="66"/>
    </location>
</feature>
<proteinExistence type="inferred from homology"/>
<evidence type="ECO:0000313" key="22">
    <source>
        <dbReference type="EMBL" id="KAL3049366.1"/>
    </source>
</evidence>
<comment type="similarity">
    <text evidence="19">Belongs to the G-protein coupled receptor 1 family.</text>
</comment>
<keyword evidence="15" id="KW-0449">Lipoprotein</keyword>
<feature type="transmembrane region" description="Helical" evidence="20">
    <location>
        <begin position="251"/>
        <end position="274"/>
    </location>
</feature>
<keyword evidence="13" id="KW-0325">Glycoprotein</keyword>
<evidence type="ECO:0000259" key="21">
    <source>
        <dbReference type="PROSITE" id="PS50262"/>
    </source>
</evidence>
<dbReference type="PANTHER" id="PTHR10489">
    <property type="entry name" value="CELL ADHESION MOLECULE"/>
    <property type="match status" value="1"/>
</dbReference>
<evidence type="ECO:0000256" key="7">
    <source>
        <dbReference type="ARBA" id="ARBA00022989"/>
    </source>
</evidence>
<dbReference type="FunFam" id="1.20.1070.10:FF:000201">
    <property type="entry name" value="Bradykinin receptor B2"/>
    <property type="match status" value="1"/>
</dbReference>
<keyword evidence="11" id="KW-1015">Disulfide bond</keyword>
<evidence type="ECO:0000256" key="9">
    <source>
        <dbReference type="ARBA" id="ARBA00023136"/>
    </source>
</evidence>
<evidence type="ECO:0000313" key="23">
    <source>
        <dbReference type="Proteomes" id="UP001619887"/>
    </source>
</evidence>
<comment type="function">
    <text evidence="17">Receptor for bradykinin. It is associated with G proteins that activate a phosphatidylinositol-calcium second messenger system.</text>
</comment>
<name>A0ABD2G5U0_PAGBO</name>
<keyword evidence="12 19" id="KW-0675">Receptor</keyword>